<proteinExistence type="predicted"/>
<comment type="caution">
    <text evidence="2">The sequence shown here is derived from an EMBL/GenBank/DDBJ whole genome shotgun (WGS) entry which is preliminary data.</text>
</comment>
<gene>
    <name evidence="2" type="ORF">HG543_33085</name>
</gene>
<feature type="domain" description="Zorya protein ZorC EH" evidence="1">
    <location>
        <begin position="27"/>
        <end position="448"/>
    </location>
</feature>
<evidence type="ECO:0000313" key="3">
    <source>
        <dbReference type="Proteomes" id="UP000518300"/>
    </source>
</evidence>
<dbReference type="RefSeq" id="WP_169348918.1">
    <property type="nucleotide sequence ID" value="NZ_JABBJJ010000198.1"/>
</dbReference>
<evidence type="ECO:0000313" key="2">
    <source>
        <dbReference type="EMBL" id="NMO19674.1"/>
    </source>
</evidence>
<dbReference type="Pfam" id="PF15611">
    <property type="entry name" value="EH_Signature"/>
    <property type="match status" value="1"/>
</dbReference>
<accession>A0A848LQC0</accession>
<keyword evidence="3" id="KW-1185">Reference proteome</keyword>
<dbReference type="AlphaFoldDB" id="A0A848LQC0"/>
<reference evidence="2 3" key="1">
    <citation type="submission" date="2020-04" db="EMBL/GenBank/DDBJ databases">
        <title>Draft genome of Pyxidicoccus fallax type strain.</title>
        <authorList>
            <person name="Whitworth D.E."/>
        </authorList>
    </citation>
    <scope>NUCLEOTIDE SEQUENCE [LARGE SCALE GENOMIC DNA]</scope>
    <source>
        <strain evidence="2 3">DSM 14698</strain>
    </source>
</reference>
<evidence type="ECO:0000259" key="1">
    <source>
        <dbReference type="Pfam" id="PF15611"/>
    </source>
</evidence>
<protein>
    <recommendedName>
        <fullName evidence="1">Zorya protein ZorC EH domain-containing protein</fullName>
    </recommendedName>
</protein>
<organism evidence="2 3">
    <name type="scientific">Pyxidicoccus fallax</name>
    <dbReference type="NCBI Taxonomy" id="394095"/>
    <lineage>
        <taxon>Bacteria</taxon>
        <taxon>Pseudomonadati</taxon>
        <taxon>Myxococcota</taxon>
        <taxon>Myxococcia</taxon>
        <taxon>Myxococcales</taxon>
        <taxon>Cystobacterineae</taxon>
        <taxon>Myxococcaceae</taxon>
        <taxon>Pyxidicoccus</taxon>
    </lineage>
</organism>
<dbReference type="InterPro" id="IPR028943">
    <property type="entry name" value="ZorC_EH_Signature_dom"/>
</dbReference>
<sequence length="466" mass="54035">MGLDSWLASISDRQRLFVAGLETFREQSESGMRQLSRSLDLAQQRVDAWEPERLQRARNAIDVGAMIAKLDARDLSSLSRREKRAVPAFWREVGLERMRWFLSESPESLPRFVRQRLRDWSLSETPEVQEGWARLAGHFWKEERLPRWGLPLPVSTVLGRKGPGLLAEQWKDESLPHVVEALKVAGARSSVSYTGHVVSEYLLQRLRQRRDVTESLAFLMDDARGRAWLPFVGTETSLTPAPLEARVAVVAAVLECRAQRQVGAGVQGRLEERLVSKDSVFGDPRLTTLTEAWAQVRSRTRGAFDDFLAALIQQDLEFFFERAMREQDRRDFWLRYLGSIRTTTCWLDSATYDDLRRRGDALPPEQRAAFRRARRLPKGEVSAFCLSFDRFVVVEFSETGNATFVYRHENFDRMLRGMVVEHAQNLKDVQLSTRRLIHGKYWQSRFDQELLALGIEWDRNRQRRKL</sequence>
<dbReference type="Proteomes" id="UP000518300">
    <property type="component" value="Unassembled WGS sequence"/>
</dbReference>
<name>A0A848LQC0_9BACT</name>
<dbReference type="EMBL" id="JABBJJ010000198">
    <property type="protein sequence ID" value="NMO19674.1"/>
    <property type="molecule type" value="Genomic_DNA"/>
</dbReference>